<sequence>MMRFLTIILSLLPAWVMALDIRHPELREGSVLDQYSIDLIKHVAAKSGQELKLISYKAAKAQSRKEIQLQKGEYDIDWFGATADIEQRVSPIRYPILKGLLGNRVFITNKVTYGKLKRDMSMSDVQQFKLIQGTGWGDVPILQGGGFSNLTTTASFENIFKMVDGGRVDLFPRSVIEPYGELASRCSLDSHHQCSDKNLLVDDKLLVVYKLPMFFFVSPKRTDLIDLFNGYFENNYDDFEAFFQSHPLVQDSLKKLEGRTVYNIEKNNSLSAKTNQLPDKYWLN</sequence>
<protein>
    <recommendedName>
        <fullName evidence="3">Transporter substrate-binding domain-containing protein</fullName>
    </recommendedName>
</protein>
<evidence type="ECO:0008006" key="3">
    <source>
        <dbReference type="Google" id="ProtNLM"/>
    </source>
</evidence>
<accession>A0AA37S9J9</accession>
<dbReference type="AlphaFoldDB" id="A0AA37S9J9"/>
<name>A0AA37S9J9_9GAMM</name>
<proteinExistence type="predicted"/>
<dbReference type="EMBL" id="BSNM01000009">
    <property type="protein sequence ID" value="GLQ30856.1"/>
    <property type="molecule type" value="Genomic_DNA"/>
</dbReference>
<keyword evidence="2" id="KW-1185">Reference proteome</keyword>
<organism evidence="1 2">
    <name type="scientific">Litoribrevibacter albus</name>
    <dbReference type="NCBI Taxonomy" id="1473156"/>
    <lineage>
        <taxon>Bacteria</taxon>
        <taxon>Pseudomonadati</taxon>
        <taxon>Pseudomonadota</taxon>
        <taxon>Gammaproteobacteria</taxon>
        <taxon>Oceanospirillales</taxon>
        <taxon>Oceanospirillaceae</taxon>
        <taxon>Litoribrevibacter</taxon>
    </lineage>
</organism>
<dbReference type="SUPFAM" id="SSF53850">
    <property type="entry name" value="Periplasmic binding protein-like II"/>
    <property type="match status" value="1"/>
</dbReference>
<comment type="caution">
    <text evidence="1">The sequence shown here is derived from an EMBL/GenBank/DDBJ whole genome shotgun (WGS) entry which is preliminary data.</text>
</comment>
<reference evidence="1" key="1">
    <citation type="journal article" date="2014" name="Int. J. Syst. Evol. Microbiol.">
        <title>Complete genome sequence of Corynebacterium casei LMG S-19264T (=DSM 44701T), isolated from a smear-ripened cheese.</title>
        <authorList>
            <consortium name="US DOE Joint Genome Institute (JGI-PGF)"/>
            <person name="Walter F."/>
            <person name="Albersmeier A."/>
            <person name="Kalinowski J."/>
            <person name="Ruckert C."/>
        </authorList>
    </citation>
    <scope>NUCLEOTIDE SEQUENCE</scope>
    <source>
        <strain evidence="1">NBRC 110071</strain>
    </source>
</reference>
<evidence type="ECO:0000313" key="2">
    <source>
        <dbReference type="Proteomes" id="UP001161389"/>
    </source>
</evidence>
<dbReference type="Proteomes" id="UP001161389">
    <property type="component" value="Unassembled WGS sequence"/>
</dbReference>
<reference evidence="1" key="2">
    <citation type="submission" date="2023-01" db="EMBL/GenBank/DDBJ databases">
        <title>Draft genome sequence of Litoribrevibacter albus strain NBRC 110071.</title>
        <authorList>
            <person name="Sun Q."/>
            <person name="Mori K."/>
        </authorList>
    </citation>
    <scope>NUCLEOTIDE SEQUENCE</scope>
    <source>
        <strain evidence="1">NBRC 110071</strain>
    </source>
</reference>
<gene>
    <name evidence="1" type="ORF">GCM10007876_13350</name>
</gene>
<evidence type="ECO:0000313" key="1">
    <source>
        <dbReference type="EMBL" id="GLQ30856.1"/>
    </source>
</evidence>
<dbReference type="RefSeq" id="WP_284380269.1">
    <property type="nucleotide sequence ID" value="NZ_BSNM01000009.1"/>
</dbReference>